<keyword evidence="2" id="KW-1133">Transmembrane helix</keyword>
<sequence>MILFREEAVRHQRDREVGESINIRSLPISLALTLTATLALMILLFLSLAEYSRKARADGVTLPSSGLVKVFALRDGRIGRVLVEEGQLVRAGEPLLEVDSERTAALEAGLLDELAKQHRGVRATLDRLNARSDAEIDKQAARERGLERELTQLRSQLALQERRLHLAQQKRDSMRTMLNNGFISENGFREYEEAVLAQEQQRQDLVRQLAGREAELTQARLELAQSRIDSADQRDRLLSTDSDLRQRALELEHRRHSILPAPISGRVTALQAVTGQPANLSVPLLAIIPENASLEAELFVPTRAIGFVRPGQRVRLQIAAFPYQRFGMQGGVVKTVSQTVLAPEELTGPIKVNEPVYRVKVGLDRQDVLAYGVRHPLKPGMAVGADIVLDRRPLWQWLFEPLYAVHGRVFGA</sequence>
<gene>
    <name evidence="4" type="ORF">ACFOW7_04055</name>
</gene>
<comment type="caution">
    <text evidence="4">The sequence shown here is derived from an EMBL/GenBank/DDBJ whole genome shotgun (WGS) entry which is preliminary data.</text>
</comment>
<dbReference type="Proteomes" id="UP001595791">
    <property type="component" value="Unassembled WGS sequence"/>
</dbReference>
<dbReference type="InterPro" id="IPR050739">
    <property type="entry name" value="MFP"/>
</dbReference>
<reference evidence="5" key="1">
    <citation type="journal article" date="2019" name="Int. J. Syst. Evol. Microbiol.">
        <title>The Global Catalogue of Microorganisms (GCM) 10K type strain sequencing project: providing services to taxonomists for standard genome sequencing and annotation.</title>
        <authorList>
            <consortium name="The Broad Institute Genomics Platform"/>
            <consortium name="The Broad Institute Genome Sequencing Center for Infectious Disease"/>
            <person name="Wu L."/>
            <person name="Ma J."/>
        </authorList>
    </citation>
    <scope>NUCLEOTIDE SEQUENCE [LARGE SCALE GENOMIC DNA]</scope>
    <source>
        <strain evidence="5">LMG 29894</strain>
    </source>
</reference>
<dbReference type="Gene3D" id="2.40.50.100">
    <property type="match status" value="1"/>
</dbReference>
<dbReference type="Gene3D" id="2.40.30.170">
    <property type="match status" value="1"/>
</dbReference>
<evidence type="ECO:0000259" key="3">
    <source>
        <dbReference type="Pfam" id="PF26002"/>
    </source>
</evidence>
<dbReference type="Pfam" id="PF26002">
    <property type="entry name" value="Beta-barrel_AprE"/>
    <property type="match status" value="1"/>
</dbReference>
<dbReference type="InterPro" id="IPR058982">
    <property type="entry name" value="Beta-barrel_AprE"/>
</dbReference>
<keyword evidence="5" id="KW-1185">Reference proteome</keyword>
<dbReference type="EMBL" id="JBHSBU010000001">
    <property type="protein sequence ID" value="MFC4158531.1"/>
    <property type="molecule type" value="Genomic_DNA"/>
</dbReference>
<name>A0ABV8MN81_9NEIS</name>
<keyword evidence="2" id="KW-0812">Transmembrane</keyword>
<dbReference type="PANTHER" id="PTHR30386:SF28">
    <property type="entry name" value="EXPORTED PROTEIN"/>
    <property type="match status" value="1"/>
</dbReference>
<dbReference type="RefSeq" id="WP_378161304.1">
    <property type="nucleotide sequence ID" value="NZ_JBHSBU010000001.1"/>
</dbReference>
<feature type="coiled-coil region" evidence="1">
    <location>
        <begin position="111"/>
        <end position="234"/>
    </location>
</feature>
<evidence type="ECO:0000313" key="4">
    <source>
        <dbReference type="EMBL" id="MFC4158531.1"/>
    </source>
</evidence>
<evidence type="ECO:0000313" key="5">
    <source>
        <dbReference type="Proteomes" id="UP001595791"/>
    </source>
</evidence>
<organism evidence="4 5">
    <name type="scientific">Chitinimonas lacunae</name>
    <dbReference type="NCBI Taxonomy" id="1963018"/>
    <lineage>
        <taxon>Bacteria</taxon>
        <taxon>Pseudomonadati</taxon>
        <taxon>Pseudomonadota</taxon>
        <taxon>Betaproteobacteria</taxon>
        <taxon>Neisseriales</taxon>
        <taxon>Chitinibacteraceae</taxon>
        <taxon>Chitinimonas</taxon>
    </lineage>
</organism>
<evidence type="ECO:0000256" key="1">
    <source>
        <dbReference type="SAM" id="Coils"/>
    </source>
</evidence>
<feature type="transmembrane region" description="Helical" evidence="2">
    <location>
        <begin position="26"/>
        <end position="46"/>
    </location>
</feature>
<dbReference type="PRINTS" id="PR01490">
    <property type="entry name" value="RTXTOXIND"/>
</dbReference>
<evidence type="ECO:0000256" key="2">
    <source>
        <dbReference type="SAM" id="Phobius"/>
    </source>
</evidence>
<proteinExistence type="predicted"/>
<protein>
    <submittedName>
        <fullName evidence="4">HlyD family secretion protein</fullName>
    </submittedName>
</protein>
<accession>A0ABV8MN81</accession>
<keyword evidence="1" id="KW-0175">Coiled coil</keyword>
<keyword evidence="2" id="KW-0472">Membrane</keyword>
<feature type="domain" description="AprE-like beta-barrel" evidence="3">
    <location>
        <begin position="295"/>
        <end position="388"/>
    </location>
</feature>
<dbReference type="PANTHER" id="PTHR30386">
    <property type="entry name" value="MEMBRANE FUSION SUBUNIT OF EMRAB-TOLC MULTIDRUG EFFLUX PUMP"/>
    <property type="match status" value="1"/>
</dbReference>